<organism evidence="2 3">
    <name type="scientific">Tepidibacter hydrothermalis</name>
    <dbReference type="NCBI Taxonomy" id="3036126"/>
    <lineage>
        <taxon>Bacteria</taxon>
        <taxon>Bacillati</taxon>
        <taxon>Bacillota</taxon>
        <taxon>Clostridia</taxon>
        <taxon>Peptostreptococcales</taxon>
        <taxon>Peptostreptococcaceae</taxon>
        <taxon>Tepidibacter</taxon>
    </lineage>
</organism>
<evidence type="ECO:0000259" key="1">
    <source>
        <dbReference type="Pfam" id="PF03432"/>
    </source>
</evidence>
<protein>
    <submittedName>
        <fullName evidence="2">Relaxase/mobilization nuclease domain-containing protein</fullName>
    </submittedName>
</protein>
<dbReference type="InterPro" id="IPR005094">
    <property type="entry name" value="Endonuclease_MobA/VirD2"/>
</dbReference>
<dbReference type="Proteomes" id="UP001222800">
    <property type="component" value="Chromosome"/>
</dbReference>
<dbReference type="RefSeq" id="WP_277732814.1">
    <property type="nucleotide sequence ID" value="NZ_CP120733.1"/>
</dbReference>
<accession>A0ABY8ED31</accession>
<gene>
    <name evidence="2" type="ORF">P4S50_01870</name>
</gene>
<feature type="domain" description="MobA/VirD2-like nuclease" evidence="1">
    <location>
        <begin position="23"/>
        <end position="151"/>
    </location>
</feature>
<dbReference type="EMBL" id="CP120733">
    <property type="protein sequence ID" value="WFD10848.1"/>
    <property type="molecule type" value="Genomic_DNA"/>
</dbReference>
<sequence length="318" mass="37265">MAVIEFINGENKTYGAMKKVIDYITNPAKTEPHLIDGHNCDINNAYHQFVLTKRNYNKETGRQYIHVTQSFAPYDKVTPEEVKKIAYELLQMEFFKGFEVVYAVHTDKNHLHTHFVVNTVNAETGLKWKQSAEQLQLLKDYSDDLCRKRGLIITYGKKGNHKNRGEYRTKDKGQSWKYELYLAVKKVKWCSKSKEDFISNMEKLGYKVDWSDERKYITFTTPSGKKCRNRKLYPPEKFTKEALLKAFDLNNQRAKDKELKKRIDLILSLVYMIQSNPDYDKTKKYPLSTLEGVALKDEIAELKKGKGLDWDKESAREM</sequence>
<evidence type="ECO:0000313" key="2">
    <source>
        <dbReference type="EMBL" id="WFD10848.1"/>
    </source>
</evidence>
<dbReference type="Pfam" id="PF03432">
    <property type="entry name" value="Relaxase"/>
    <property type="match status" value="1"/>
</dbReference>
<name>A0ABY8ED31_9FIRM</name>
<reference evidence="2 3" key="1">
    <citation type="submission" date="2023-03" db="EMBL/GenBank/DDBJ databases">
        <title>Complete genome sequence of Tepidibacter sp. SWIR-1, isolated from a deep-sea hydrothermal vent.</title>
        <authorList>
            <person name="Li X."/>
        </authorList>
    </citation>
    <scope>NUCLEOTIDE SEQUENCE [LARGE SCALE GENOMIC DNA]</scope>
    <source>
        <strain evidence="2 3">SWIR-1</strain>
    </source>
</reference>
<proteinExistence type="predicted"/>
<evidence type="ECO:0000313" key="3">
    <source>
        <dbReference type="Proteomes" id="UP001222800"/>
    </source>
</evidence>
<keyword evidence="3" id="KW-1185">Reference proteome</keyword>